<keyword evidence="2 6" id="KW-0641">Proline biosynthesis</keyword>
<dbReference type="Gene3D" id="1.10.3730.10">
    <property type="entry name" value="ProC C-terminal domain-like"/>
    <property type="match status" value="1"/>
</dbReference>
<dbReference type="GO" id="GO:0005737">
    <property type="term" value="C:cytoplasm"/>
    <property type="evidence" value="ECO:0007669"/>
    <property type="project" value="UniProtKB-SubCell"/>
</dbReference>
<dbReference type="InterPro" id="IPR036291">
    <property type="entry name" value="NAD(P)-bd_dom_sf"/>
</dbReference>
<feature type="domain" description="Pyrroline-5-carboxylate reductase dimerisation" evidence="10">
    <location>
        <begin position="152"/>
        <end position="256"/>
    </location>
</feature>
<dbReference type="EC" id="1.5.1.2" evidence="6 7"/>
<feature type="domain" description="Pyrroline-5-carboxylate reductase catalytic N-terminal" evidence="9">
    <location>
        <begin position="2"/>
        <end position="89"/>
    </location>
</feature>
<comment type="catalytic activity">
    <reaction evidence="6">
        <text>L-proline + NAD(+) = (S)-1-pyrroline-5-carboxylate + NADH + 2 H(+)</text>
        <dbReference type="Rhea" id="RHEA:14105"/>
        <dbReference type="ChEBI" id="CHEBI:15378"/>
        <dbReference type="ChEBI" id="CHEBI:17388"/>
        <dbReference type="ChEBI" id="CHEBI:57540"/>
        <dbReference type="ChEBI" id="CHEBI:57945"/>
        <dbReference type="ChEBI" id="CHEBI:60039"/>
        <dbReference type="EC" id="1.5.1.2"/>
    </reaction>
</comment>
<dbReference type="FunFam" id="1.10.3730.10:FF:000001">
    <property type="entry name" value="Pyrroline-5-carboxylate reductase"/>
    <property type="match status" value="1"/>
</dbReference>
<dbReference type="InterPro" id="IPR000304">
    <property type="entry name" value="Pyrroline-COOH_reductase"/>
</dbReference>
<dbReference type="InterPro" id="IPR008927">
    <property type="entry name" value="6-PGluconate_DH-like_C_sf"/>
</dbReference>
<keyword evidence="6" id="KW-0963">Cytoplasm</keyword>
<comment type="function">
    <text evidence="5 6">Catalyzes the reduction of 1-pyrroline-5-carboxylate (PCA) to L-proline.</text>
</comment>
<dbReference type="NCBIfam" id="TIGR00112">
    <property type="entry name" value="proC"/>
    <property type="match status" value="1"/>
</dbReference>
<dbReference type="SUPFAM" id="SSF51735">
    <property type="entry name" value="NAD(P)-binding Rossmann-fold domains"/>
    <property type="match status" value="1"/>
</dbReference>
<protein>
    <recommendedName>
        <fullName evidence="6 7">Pyrroline-5-carboxylate reductase</fullName>
        <shortName evidence="6">P5C reductase</shortName>
        <shortName evidence="6">P5CR</shortName>
        <ecNumber evidence="6 7">1.5.1.2</ecNumber>
    </recommendedName>
    <alternativeName>
        <fullName evidence="6">PCA reductase</fullName>
    </alternativeName>
</protein>
<dbReference type="EMBL" id="UHFG01000004">
    <property type="protein sequence ID" value="SUN51832.1"/>
    <property type="molecule type" value="Genomic_DNA"/>
</dbReference>
<comment type="similarity">
    <text evidence="1 6">Belongs to the pyrroline-5-carboxylate reductase family.</text>
</comment>
<comment type="pathway">
    <text evidence="6">Amino-acid biosynthesis; L-proline biosynthesis; L-proline from L-glutamate 5-semialdehyde: step 1/1.</text>
</comment>
<sequence>MKIGIIGVGKMASAMITGFKKTPHELIISGSSLERSREIAEQLSLSYASSHQELIDQVDLVILGIKPQLFNAVLHPLHFRQPIISMAAGISLQDLATLVGEDLPLLRIMPNMNAQILQSSTALTGNALVSKELQASVQELTDSFGSTFIIDEKDFDTFTALAGSSPAYIYLFIEALAKAGVNNGLPKPKALDIITQTVLASANNLLASQQSPNDFIDAICSPGGTTIAGLMELERLGLTATVSSAIDKTIDKAKHLQK</sequence>
<comment type="catalytic activity">
    <reaction evidence="6">
        <text>L-proline + NADP(+) = (S)-1-pyrroline-5-carboxylate + NADPH + 2 H(+)</text>
        <dbReference type="Rhea" id="RHEA:14109"/>
        <dbReference type="ChEBI" id="CHEBI:15378"/>
        <dbReference type="ChEBI" id="CHEBI:17388"/>
        <dbReference type="ChEBI" id="CHEBI:57783"/>
        <dbReference type="ChEBI" id="CHEBI:58349"/>
        <dbReference type="ChEBI" id="CHEBI:60039"/>
        <dbReference type="EC" id="1.5.1.2"/>
    </reaction>
</comment>
<dbReference type="RefSeq" id="WP_115246875.1">
    <property type="nucleotide sequence ID" value="NZ_JAIEZY010000002.1"/>
</dbReference>
<evidence type="ECO:0000256" key="4">
    <source>
        <dbReference type="ARBA" id="ARBA00023002"/>
    </source>
</evidence>
<evidence type="ECO:0000259" key="10">
    <source>
        <dbReference type="Pfam" id="PF14748"/>
    </source>
</evidence>
<dbReference type="SUPFAM" id="SSF48179">
    <property type="entry name" value="6-phosphogluconate dehydrogenase C-terminal domain-like"/>
    <property type="match status" value="1"/>
</dbReference>
<dbReference type="PIRSF" id="PIRSF000193">
    <property type="entry name" value="Pyrrol-5-carb_rd"/>
    <property type="match status" value="1"/>
</dbReference>
<evidence type="ECO:0000313" key="11">
    <source>
        <dbReference type="EMBL" id="SUN51832.1"/>
    </source>
</evidence>
<dbReference type="Proteomes" id="UP000254797">
    <property type="component" value="Unassembled WGS sequence"/>
</dbReference>
<evidence type="ECO:0000256" key="5">
    <source>
        <dbReference type="ARBA" id="ARBA00058118"/>
    </source>
</evidence>
<dbReference type="PANTHER" id="PTHR11645">
    <property type="entry name" value="PYRROLINE-5-CARBOXYLATE REDUCTASE"/>
    <property type="match status" value="1"/>
</dbReference>
<feature type="binding site" evidence="8">
    <location>
        <begin position="6"/>
        <end position="11"/>
    </location>
    <ligand>
        <name>NADP(+)</name>
        <dbReference type="ChEBI" id="CHEBI:58349"/>
    </ligand>
</feature>
<evidence type="ECO:0000259" key="9">
    <source>
        <dbReference type="Pfam" id="PF03807"/>
    </source>
</evidence>
<gene>
    <name evidence="6 11" type="primary">proC</name>
    <name evidence="11" type="ORF">NCTC4670_02216</name>
</gene>
<dbReference type="UniPathway" id="UPA00098">
    <property type="reaction ID" value="UER00361"/>
</dbReference>
<dbReference type="Pfam" id="PF14748">
    <property type="entry name" value="P5CR_dimer"/>
    <property type="match status" value="1"/>
</dbReference>
<evidence type="ECO:0000256" key="6">
    <source>
        <dbReference type="HAMAP-Rule" id="MF_01925"/>
    </source>
</evidence>
<dbReference type="GO" id="GO:0055129">
    <property type="term" value="P:L-proline biosynthetic process"/>
    <property type="evidence" value="ECO:0007669"/>
    <property type="project" value="UniProtKB-UniRule"/>
</dbReference>
<dbReference type="Pfam" id="PF03807">
    <property type="entry name" value="F420_oxidored"/>
    <property type="match status" value="1"/>
</dbReference>
<organism evidence="11 12">
    <name type="scientific">Streptococcus dysgalactiae subsp. dysgalactiae</name>
    <dbReference type="NCBI Taxonomy" id="99822"/>
    <lineage>
        <taxon>Bacteria</taxon>
        <taxon>Bacillati</taxon>
        <taxon>Bacillota</taxon>
        <taxon>Bacilli</taxon>
        <taxon>Lactobacillales</taxon>
        <taxon>Streptococcaceae</taxon>
        <taxon>Streptococcus</taxon>
    </lineage>
</organism>
<dbReference type="PANTHER" id="PTHR11645:SF0">
    <property type="entry name" value="PYRROLINE-5-CARBOXYLATE REDUCTASE 3"/>
    <property type="match status" value="1"/>
</dbReference>
<proteinExistence type="inferred from homology"/>
<dbReference type="InterPro" id="IPR028939">
    <property type="entry name" value="P5C_Rdtase_cat_N"/>
</dbReference>
<evidence type="ECO:0000256" key="2">
    <source>
        <dbReference type="ARBA" id="ARBA00022650"/>
    </source>
</evidence>
<evidence type="ECO:0000256" key="1">
    <source>
        <dbReference type="ARBA" id="ARBA00005525"/>
    </source>
</evidence>
<name>A0A380JZE5_STRDY</name>
<accession>A0A380JZE5</accession>
<dbReference type="HAMAP" id="MF_01925">
    <property type="entry name" value="P5C_reductase"/>
    <property type="match status" value="1"/>
</dbReference>
<comment type="subcellular location">
    <subcellularLocation>
        <location evidence="6">Cytoplasm</location>
    </subcellularLocation>
</comment>
<evidence type="ECO:0000256" key="8">
    <source>
        <dbReference type="PIRSR" id="PIRSR000193-1"/>
    </source>
</evidence>
<evidence type="ECO:0000313" key="12">
    <source>
        <dbReference type="Proteomes" id="UP000254797"/>
    </source>
</evidence>
<dbReference type="AlphaFoldDB" id="A0A380JZE5"/>
<reference evidence="11 12" key="1">
    <citation type="submission" date="2018-06" db="EMBL/GenBank/DDBJ databases">
        <authorList>
            <consortium name="Pathogen Informatics"/>
            <person name="Doyle S."/>
        </authorList>
    </citation>
    <scope>NUCLEOTIDE SEQUENCE [LARGE SCALE GENOMIC DNA]</scope>
    <source>
        <strain evidence="11 12">NCTC4670</strain>
    </source>
</reference>
<keyword evidence="3 6" id="KW-0521">NADP</keyword>
<evidence type="ECO:0000256" key="7">
    <source>
        <dbReference type="NCBIfam" id="TIGR00112"/>
    </source>
</evidence>
<dbReference type="InterPro" id="IPR029036">
    <property type="entry name" value="P5CR_dimer"/>
</dbReference>
<keyword evidence="4 6" id="KW-0560">Oxidoreductase</keyword>
<evidence type="ECO:0000256" key="3">
    <source>
        <dbReference type="ARBA" id="ARBA00022857"/>
    </source>
</evidence>
<dbReference type="GO" id="GO:0004735">
    <property type="term" value="F:pyrroline-5-carboxylate reductase activity"/>
    <property type="evidence" value="ECO:0007669"/>
    <property type="project" value="UniProtKB-UniRule"/>
</dbReference>
<keyword evidence="6" id="KW-0028">Amino-acid biosynthesis</keyword>
<dbReference type="Gene3D" id="3.40.50.720">
    <property type="entry name" value="NAD(P)-binding Rossmann-like Domain"/>
    <property type="match status" value="1"/>
</dbReference>